<reference evidence="1 2" key="1">
    <citation type="submission" date="2016-10" db="EMBL/GenBank/DDBJ databases">
        <authorList>
            <person name="Varghese N."/>
            <person name="Submissions S."/>
        </authorList>
    </citation>
    <scope>NUCLEOTIDE SEQUENCE [LARGE SCALE GENOMIC DNA]</scope>
    <source>
        <strain evidence="1 2">WG10</strain>
    </source>
</reference>
<organism evidence="1 2">
    <name type="scientific">Halanaerobium congolense</name>
    <dbReference type="NCBI Taxonomy" id="54121"/>
    <lineage>
        <taxon>Bacteria</taxon>
        <taxon>Bacillati</taxon>
        <taxon>Bacillota</taxon>
        <taxon>Clostridia</taxon>
        <taxon>Halanaerobiales</taxon>
        <taxon>Halanaerobiaceae</taxon>
        <taxon>Halanaerobium</taxon>
    </lineage>
</organism>
<proteinExistence type="predicted"/>
<name>A0A1G6QHN7_9FIRM</name>
<protein>
    <recommendedName>
        <fullName evidence="3">Helix-turn-helix domain-containing protein</fullName>
    </recommendedName>
</protein>
<accession>A0A1G6QHN7</accession>
<dbReference type="RefSeq" id="WP_133530904.1">
    <property type="nucleotide sequence ID" value="NZ_FMYT01000018.1"/>
</dbReference>
<gene>
    <name evidence="1" type="ORF">SAMN04488597_11835</name>
</gene>
<evidence type="ECO:0000313" key="1">
    <source>
        <dbReference type="EMBL" id="SDC91990.1"/>
    </source>
</evidence>
<dbReference type="EMBL" id="FMYT01000018">
    <property type="protein sequence ID" value="SDC91990.1"/>
    <property type="molecule type" value="Genomic_DNA"/>
</dbReference>
<sequence>MTTLYTEKQATIDIIVEYLEDLGDYLTVTEMAQNIKCYNEQDIEELISDNELPSVKKNGKNKVRLEDYAEWYASVMDSIPKNGDDPDFYDGTNIFI</sequence>
<dbReference type="Proteomes" id="UP000324896">
    <property type="component" value="Unassembled WGS sequence"/>
</dbReference>
<dbReference type="AlphaFoldDB" id="A0A1G6QHN7"/>
<evidence type="ECO:0008006" key="3">
    <source>
        <dbReference type="Google" id="ProtNLM"/>
    </source>
</evidence>
<evidence type="ECO:0000313" key="2">
    <source>
        <dbReference type="Proteomes" id="UP000324896"/>
    </source>
</evidence>